<reference evidence="2 3" key="1">
    <citation type="journal article" date="2013" name="Genome Announc.">
        <title>Draft Genome Sequence of Arcticibacter svalbardensis Strain MN12-7T, a Member of the Family Sphingobacteriaceae Isolated from an Arctic Soil Sample.</title>
        <authorList>
            <person name="Shivaji S."/>
            <person name="Ara S."/>
            <person name="Prasad S."/>
            <person name="Manasa B.P."/>
            <person name="Begum Z."/>
            <person name="Singh A."/>
            <person name="Kumar Pinnaka A."/>
        </authorList>
    </citation>
    <scope>NUCLEOTIDE SEQUENCE [LARGE SCALE GENOMIC DNA]</scope>
    <source>
        <strain evidence="2 3">MN12-7</strain>
    </source>
</reference>
<dbReference type="InterPro" id="IPR025668">
    <property type="entry name" value="Tnp_DDE_dom"/>
</dbReference>
<dbReference type="EMBL" id="AQPN01000079">
    <property type="protein sequence ID" value="EOR94594.1"/>
    <property type="molecule type" value="Genomic_DNA"/>
</dbReference>
<comment type="caution">
    <text evidence="2">The sequence shown here is derived from an EMBL/GenBank/DDBJ whole genome shotgun (WGS) entry which is preliminary data.</text>
</comment>
<accession>R9H043</accession>
<organism evidence="2 3">
    <name type="scientific">Arcticibacter svalbardensis MN12-7</name>
    <dbReference type="NCBI Taxonomy" id="1150600"/>
    <lineage>
        <taxon>Bacteria</taxon>
        <taxon>Pseudomonadati</taxon>
        <taxon>Bacteroidota</taxon>
        <taxon>Sphingobacteriia</taxon>
        <taxon>Sphingobacteriales</taxon>
        <taxon>Sphingobacteriaceae</taxon>
        <taxon>Arcticibacter</taxon>
    </lineage>
</organism>
<sequence>MPLTIFLKTCCSGSCTGIFFVDSTPIRVCQNKRNKANKVFRDTTEVGKSTMGWFFGFKLHLVINDRGEIIHFLISQGI</sequence>
<keyword evidence="3" id="KW-1185">Reference proteome</keyword>
<dbReference type="PATRIC" id="fig|1150600.3.peg.2166"/>
<dbReference type="eggNOG" id="COG3039">
    <property type="taxonomic scope" value="Bacteria"/>
</dbReference>
<gene>
    <name evidence="2" type="ORF">ADIARSV_2192</name>
</gene>
<evidence type="ECO:0000313" key="3">
    <source>
        <dbReference type="Proteomes" id="UP000014174"/>
    </source>
</evidence>
<dbReference type="Pfam" id="PF13612">
    <property type="entry name" value="DDE_Tnp_1_3"/>
    <property type="match status" value="1"/>
</dbReference>
<dbReference type="Proteomes" id="UP000014174">
    <property type="component" value="Unassembled WGS sequence"/>
</dbReference>
<proteinExistence type="predicted"/>
<feature type="domain" description="Transposase DDE" evidence="1">
    <location>
        <begin position="13"/>
        <end position="77"/>
    </location>
</feature>
<protein>
    <submittedName>
        <fullName evidence="2">Mobile element protein</fullName>
    </submittedName>
</protein>
<dbReference type="AlphaFoldDB" id="R9H043"/>
<evidence type="ECO:0000259" key="1">
    <source>
        <dbReference type="Pfam" id="PF13612"/>
    </source>
</evidence>
<evidence type="ECO:0000313" key="2">
    <source>
        <dbReference type="EMBL" id="EOR94594.1"/>
    </source>
</evidence>
<name>R9H043_9SPHI</name>